<name>C6V4J1_NEORI</name>
<dbReference type="OrthoDB" id="7165111at2"/>
<gene>
    <name evidence="2" type="ordered locus">NRI_0321</name>
</gene>
<accession>C6V4J1</accession>
<dbReference type="HOGENOM" id="CLU_586394_0_0_5"/>
<dbReference type="RefSeq" id="WP_015816202.1">
    <property type="nucleotide sequence ID" value="NC_013009.1"/>
</dbReference>
<dbReference type="AlphaFoldDB" id="C6V4J1"/>
<reference evidence="2 3" key="1">
    <citation type="journal article" date="2009" name="Nucleic Acids Res.">
        <title>Analysis of complete genome sequence of Neorickettsia risticii: causative agent of Potomac horse fever.</title>
        <authorList>
            <person name="Lin M."/>
            <person name="Zhang C."/>
            <person name="Gibson K."/>
            <person name="Rikihisa Y."/>
        </authorList>
    </citation>
    <scope>NUCLEOTIDE SEQUENCE [LARGE SCALE GENOMIC DNA]</scope>
    <source>
        <strain evidence="2 3">Illinois</strain>
    </source>
</reference>
<feature type="compositionally biased region" description="Basic and acidic residues" evidence="1">
    <location>
        <begin position="480"/>
        <end position="491"/>
    </location>
</feature>
<feature type="region of interest" description="Disordered" evidence="1">
    <location>
        <begin position="470"/>
        <end position="491"/>
    </location>
</feature>
<dbReference type="Proteomes" id="UP000001627">
    <property type="component" value="Chromosome"/>
</dbReference>
<dbReference type="KEGG" id="nri:NRI_0321"/>
<dbReference type="STRING" id="434131.NRI_0321"/>
<keyword evidence="3" id="KW-1185">Reference proteome</keyword>
<feature type="compositionally biased region" description="Basic and acidic residues" evidence="1">
    <location>
        <begin position="214"/>
        <end position="224"/>
    </location>
</feature>
<evidence type="ECO:0000313" key="2">
    <source>
        <dbReference type="EMBL" id="ACT69312.1"/>
    </source>
</evidence>
<dbReference type="EMBL" id="CP001431">
    <property type="protein sequence ID" value="ACT69312.1"/>
    <property type="molecule type" value="Genomic_DNA"/>
</dbReference>
<sequence>MQGKIGQFALAAARVSRRIGGAVVNTGKTVLLATPRKMKLGIAEKFSDFITGAKDWEVLHKANTNRFTKKALDADWASRTKTLDGAKDVEFHVPRALVPEDKIHTFEAYLNAIADGEGIAEARERNKGNHLYLLHAEFVALGGGVEIRENGRNNQAELVIKIPLCPSKAEFQERVAKAIKAAGIEDSYSVKEATERLWKKKDVDFGKSDSATQCDHEHNHRPSKPENSYDSVSHHEEVYDSPRTQNEYDPVSNEGPNKASSMPDLREIERQTRVERQTPVIPARSQSTSDLSSAILAMRLRPVATQEKNAIVESAGRLLEMLKYRNLEVCGGLTEADLDGLRNVAAEMRSSGALDLSDNQRSALPVGLVAKLHAFRAGCEQKIADLERGDQNLPGSSVDPLPAAVVKQIEVYESAGRAAEELVSAIAILPALASHFGVAPAQSPFRSSLAGALLDAASGVPISGVDEAQGLQHAPSHTPESMEHAVHGQGK</sequence>
<evidence type="ECO:0000313" key="3">
    <source>
        <dbReference type="Proteomes" id="UP000001627"/>
    </source>
</evidence>
<organism evidence="2 3">
    <name type="scientific">Neorickettsia risticii (strain Illinois)</name>
    <dbReference type="NCBI Taxonomy" id="434131"/>
    <lineage>
        <taxon>Bacteria</taxon>
        <taxon>Pseudomonadati</taxon>
        <taxon>Pseudomonadota</taxon>
        <taxon>Alphaproteobacteria</taxon>
        <taxon>Rickettsiales</taxon>
        <taxon>Anaplasmataceae</taxon>
        <taxon>Neorickettsia</taxon>
    </lineage>
</organism>
<feature type="region of interest" description="Disordered" evidence="1">
    <location>
        <begin position="206"/>
        <end position="264"/>
    </location>
</feature>
<evidence type="ECO:0000256" key="1">
    <source>
        <dbReference type="SAM" id="MobiDB-lite"/>
    </source>
</evidence>
<proteinExistence type="predicted"/>
<protein>
    <submittedName>
        <fullName evidence="2">Uncharacterized protein</fullName>
    </submittedName>
</protein>